<dbReference type="RefSeq" id="WP_347921672.1">
    <property type="nucleotide sequence ID" value="NZ_JBDXMX010000008.1"/>
</dbReference>
<evidence type="ECO:0008006" key="5">
    <source>
        <dbReference type="Google" id="ProtNLM"/>
    </source>
</evidence>
<dbReference type="Proteomes" id="UP001484097">
    <property type="component" value="Unassembled WGS sequence"/>
</dbReference>
<keyword evidence="2" id="KW-1133">Transmembrane helix</keyword>
<keyword evidence="4" id="KW-1185">Reference proteome</keyword>
<proteinExistence type="predicted"/>
<feature type="transmembrane region" description="Helical" evidence="2">
    <location>
        <begin position="90"/>
        <end position="107"/>
    </location>
</feature>
<accession>A0ABV0IM20</accession>
<feature type="region of interest" description="Disordered" evidence="1">
    <location>
        <begin position="1"/>
        <end position="22"/>
    </location>
</feature>
<feature type="transmembrane region" description="Helical" evidence="2">
    <location>
        <begin position="113"/>
        <end position="131"/>
    </location>
</feature>
<evidence type="ECO:0000313" key="3">
    <source>
        <dbReference type="EMBL" id="MEO9249023.1"/>
    </source>
</evidence>
<keyword evidence="2" id="KW-0812">Transmembrane</keyword>
<evidence type="ECO:0000256" key="2">
    <source>
        <dbReference type="SAM" id="Phobius"/>
    </source>
</evidence>
<protein>
    <recommendedName>
        <fullName evidence="5">Integral membrane protein</fullName>
    </recommendedName>
</protein>
<name>A0ABV0IM20_9MICC</name>
<reference evidence="3 4" key="1">
    <citation type="submission" date="2024-05" db="EMBL/GenBank/DDBJ databases">
        <authorList>
            <person name="Yi C."/>
        </authorList>
    </citation>
    <scope>NUCLEOTIDE SEQUENCE [LARGE SCALE GENOMIC DNA]</scope>
    <source>
        <strain evidence="3 4">XS13</strain>
    </source>
</reference>
<evidence type="ECO:0000256" key="1">
    <source>
        <dbReference type="SAM" id="MobiDB-lite"/>
    </source>
</evidence>
<keyword evidence="2" id="KW-0472">Membrane</keyword>
<evidence type="ECO:0000313" key="4">
    <source>
        <dbReference type="Proteomes" id="UP001484097"/>
    </source>
</evidence>
<organism evidence="3 4">
    <name type="scientific">Citricoccus nitrophenolicus</name>
    <dbReference type="NCBI Taxonomy" id="863575"/>
    <lineage>
        <taxon>Bacteria</taxon>
        <taxon>Bacillati</taxon>
        <taxon>Actinomycetota</taxon>
        <taxon>Actinomycetes</taxon>
        <taxon>Micrococcales</taxon>
        <taxon>Micrococcaceae</taxon>
        <taxon>Citricoccus</taxon>
    </lineage>
</organism>
<sequence>MSTSSRQPAAGSPHPRTGRSRPPAVMALTGVLLLQALAVLGTAVGSVLAIGTGALGVGAQIFLAVLFVLAGVWIGATGLGLWIGRPWTRAAVVVIELFAVILSISFFTGGSPATGLAFLLPAAAALLLMFTRQVAEHLAGLDH</sequence>
<comment type="caution">
    <text evidence="3">The sequence shown here is derived from an EMBL/GenBank/DDBJ whole genome shotgun (WGS) entry which is preliminary data.</text>
</comment>
<feature type="transmembrane region" description="Helical" evidence="2">
    <location>
        <begin position="59"/>
        <end position="83"/>
    </location>
</feature>
<dbReference type="EMBL" id="JBDXMX010000008">
    <property type="protein sequence ID" value="MEO9249023.1"/>
    <property type="molecule type" value="Genomic_DNA"/>
</dbReference>
<gene>
    <name evidence="3" type="ORF">ABDK96_15165</name>
</gene>